<reference evidence="1" key="1">
    <citation type="journal article" date="2021" name="PeerJ">
        <title>Extensive microbial diversity within the chicken gut microbiome revealed by metagenomics and culture.</title>
        <authorList>
            <person name="Gilroy R."/>
            <person name="Ravi A."/>
            <person name="Getino M."/>
            <person name="Pursley I."/>
            <person name="Horton D.L."/>
            <person name="Alikhan N.F."/>
            <person name="Baker D."/>
            <person name="Gharbi K."/>
            <person name="Hall N."/>
            <person name="Watson M."/>
            <person name="Adriaenssens E.M."/>
            <person name="Foster-Nyarko E."/>
            <person name="Jarju S."/>
            <person name="Secka A."/>
            <person name="Antonio M."/>
            <person name="Oren A."/>
            <person name="Chaudhuri R.R."/>
            <person name="La Ragione R."/>
            <person name="Hildebrand F."/>
            <person name="Pallen M.J."/>
        </authorList>
    </citation>
    <scope>NUCLEOTIDE SEQUENCE</scope>
    <source>
        <strain evidence="1">CHK192-9172</strain>
    </source>
</reference>
<evidence type="ECO:0000313" key="1">
    <source>
        <dbReference type="EMBL" id="HIZ07599.1"/>
    </source>
</evidence>
<proteinExistence type="predicted"/>
<reference evidence="1" key="2">
    <citation type="submission" date="2021-04" db="EMBL/GenBank/DDBJ databases">
        <authorList>
            <person name="Gilroy R."/>
        </authorList>
    </citation>
    <scope>NUCLEOTIDE SEQUENCE</scope>
    <source>
        <strain evidence="1">CHK192-9172</strain>
    </source>
</reference>
<protein>
    <submittedName>
        <fullName evidence="1">Uncharacterized protein</fullName>
    </submittedName>
</protein>
<gene>
    <name evidence="1" type="ORF">IAA08_06660</name>
</gene>
<sequence length="72" mass="8104">MDLWQDVAETFGKDADVVRNDGSEIAVKIMAVPSEMKSGVLAHIDKCDVTGPKKFREEIQRTIIEAYRQYCG</sequence>
<organism evidence="1 2">
    <name type="scientific">Candidatus Eubacterium avistercoris</name>
    <dbReference type="NCBI Taxonomy" id="2838567"/>
    <lineage>
        <taxon>Bacteria</taxon>
        <taxon>Bacillati</taxon>
        <taxon>Bacillota</taxon>
        <taxon>Clostridia</taxon>
        <taxon>Eubacteriales</taxon>
        <taxon>Eubacteriaceae</taxon>
        <taxon>Eubacterium</taxon>
    </lineage>
</organism>
<dbReference type="AlphaFoldDB" id="A0A9D2IFP4"/>
<dbReference type="Proteomes" id="UP000824024">
    <property type="component" value="Unassembled WGS sequence"/>
</dbReference>
<comment type="caution">
    <text evidence="1">The sequence shown here is derived from an EMBL/GenBank/DDBJ whole genome shotgun (WGS) entry which is preliminary data.</text>
</comment>
<evidence type="ECO:0000313" key="2">
    <source>
        <dbReference type="Proteomes" id="UP000824024"/>
    </source>
</evidence>
<accession>A0A9D2IFP4</accession>
<name>A0A9D2IFP4_9FIRM</name>
<dbReference type="EMBL" id="DXCH01000185">
    <property type="protein sequence ID" value="HIZ07599.1"/>
    <property type="molecule type" value="Genomic_DNA"/>
</dbReference>